<dbReference type="EMBL" id="QEFC01001003">
    <property type="protein sequence ID" value="KAE9460539.1"/>
    <property type="molecule type" value="Genomic_DNA"/>
</dbReference>
<dbReference type="PANTHER" id="PTHR35095">
    <property type="entry name" value="OS05G0143300 PROTEIN"/>
    <property type="match status" value="1"/>
</dbReference>
<reference evidence="2 3" key="1">
    <citation type="journal article" date="2019" name="Genome Biol. Evol.">
        <title>The Rhododendron genome and chromosomal organization provide insight into shared whole-genome duplications across the heath family (Ericaceae).</title>
        <authorList>
            <person name="Soza V.L."/>
            <person name="Lindsley D."/>
            <person name="Waalkes A."/>
            <person name="Ramage E."/>
            <person name="Patwardhan R.P."/>
            <person name="Burton J.N."/>
            <person name="Adey A."/>
            <person name="Kumar A."/>
            <person name="Qiu R."/>
            <person name="Shendure J."/>
            <person name="Hall B."/>
        </authorList>
    </citation>
    <scope>NUCLEOTIDE SEQUENCE [LARGE SCALE GENOMIC DNA]</scope>
    <source>
        <strain evidence="2">RSF 1966-606</strain>
    </source>
</reference>
<name>A0A6A4LYU2_9ERIC</name>
<evidence type="ECO:0000256" key="1">
    <source>
        <dbReference type="SAM" id="MobiDB-lite"/>
    </source>
</evidence>
<keyword evidence="3" id="KW-1185">Reference proteome</keyword>
<gene>
    <name evidence="2" type="ORF">C3L33_07520</name>
</gene>
<dbReference type="OrthoDB" id="1918704at2759"/>
<dbReference type="AlphaFoldDB" id="A0A6A4LYU2"/>
<comment type="caution">
    <text evidence="2">The sequence shown here is derived from an EMBL/GenBank/DDBJ whole genome shotgun (WGS) entry which is preliminary data.</text>
</comment>
<dbReference type="PANTHER" id="PTHR35095:SF1">
    <property type="entry name" value="OS05G0143300 PROTEIN"/>
    <property type="match status" value="1"/>
</dbReference>
<organism evidence="2 3">
    <name type="scientific">Rhododendron williamsianum</name>
    <dbReference type="NCBI Taxonomy" id="262921"/>
    <lineage>
        <taxon>Eukaryota</taxon>
        <taxon>Viridiplantae</taxon>
        <taxon>Streptophyta</taxon>
        <taxon>Embryophyta</taxon>
        <taxon>Tracheophyta</taxon>
        <taxon>Spermatophyta</taxon>
        <taxon>Magnoliopsida</taxon>
        <taxon>eudicotyledons</taxon>
        <taxon>Gunneridae</taxon>
        <taxon>Pentapetalae</taxon>
        <taxon>asterids</taxon>
        <taxon>Ericales</taxon>
        <taxon>Ericaceae</taxon>
        <taxon>Ericoideae</taxon>
        <taxon>Rhodoreae</taxon>
        <taxon>Rhododendron</taxon>
    </lineage>
</organism>
<accession>A0A6A4LYU2</accession>
<feature type="region of interest" description="Disordered" evidence="1">
    <location>
        <begin position="289"/>
        <end position="310"/>
    </location>
</feature>
<sequence>MYYPWLLQDCQPLSPGPGSRHEMIRLDTDNVRPHQSVDPWKPVSGFPKPTQLVKVDSTTTKPVLIDVQGSQLATNSLLFTIQILPCGTVIKPFRLVNNRAEILFSVFNLDADNHTNSILFSFGIVEICNRYEKILQFLMSGSNEVQGGGLDFSMLSDLIGLQALTNSNIHQNAFTPDFGAGFQPSLLYPSSQFYAQRALLDLVGDLARRSDFKFDPDGRVSFTGSSTELKDILSVVAEYHSSKNSTQWRKQSFLIPHFDRLELSRLDCIETRATVHESNTMVENATFTPLKSPRKSKVKSSPNKKTNKKARERDLYTKNYFHACECLLSIMIDKKRSKSAILSLKKFSGELPELLMQFSASIAGTGIAVIFSVICKVAYSRVPFCASRLSSTSIGLGLVWLSWAVNRLRETVVYISRSSGKLDVKEEEMITKLDGSVKDIYFRAATVMAVAVLRLA</sequence>
<evidence type="ECO:0000313" key="2">
    <source>
        <dbReference type="EMBL" id="KAE9460539.1"/>
    </source>
</evidence>
<protein>
    <submittedName>
        <fullName evidence="2">Uncharacterized protein</fullName>
    </submittedName>
</protein>
<dbReference type="Proteomes" id="UP000428333">
    <property type="component" value="Linkage Group LG04"/>
</dbReference>
<proteinExistence type="predicted"/>
<evidence type="ECO:0000313" key="3">
    <source>
        <dbReference type="Proteomes" id="UP000428333"/>
    </source>
</evidence>
<feature type="non-terminal residue" evidence="2">
    <location>
        <position position="1"/>
    </location>
</feature>